<dbReference type="RefSeq" id="WP_146610893.1">
    <property type="nucleotide sequence ID" value="NZ_QLLR01000031.1"/>
</dbReference>
<evidence type="ECO:0000256" key="1">
    <source>
        <dbReference type="SAM" id="SignalP"/>
    </source>
</evidence>
<dbReference type="OrthoDB" id="769330at2"/>
<reference evidence="2 3" key="1">
    <citation type="submission" date="2018-06" db="EMBL/GenBank/DDBJ databases">
        <title>Genomic Encyclopedia of Archaeal and Bacterial Type Strains, Phase II (KMG-II): from individual species to whole genera.</title>
        <authorList>
            <person name="Goeker M."/>
        </authorList>
    </citation>
    <scope>NUCLEOTIDE SEQUENCE [LARGE SCALE GENOMIC DNA]</scope>
    <source>
        <strain evidence="2 3">DSM 14825</strain>
    </source>
</reference>
<dbReference type="EMBL" id="QLLR01000031">
    <property type="protein sequence ID" value="RAJ24600.1"/>
    <property type="molecule type" value="Genomic_DNA"/>
</dbReference>
<dbReference type="Proteomes" id="UP000249754">
    <property type="component" value="Unassembled WGS sequence"/>
</dbReference>
<sequence>MKRKFKLLMLCFMLTATYTYGQKKQIYFVADTLSLDKDNRFFEAGSEGQMGYYMFYCKCIAPYNNNFLQETCGQNSNFR</sequence>
<evidence type="ECO:0000313" key="3">
    <source>
        <dbReference type="Proteomes" id="UP000249754"/>
    </source>
</evidence>
<evidence type="ECO:0000313" key="2">
    <source>
        <dbReference type="EMBL" id="RAJ24600.1"/>
    </source>
</evidence>
<dbReference type="AlphaFoldDB" id="A0A327S692"/>
<accession>A0A327S692</accession>
<gene>
    <name evidence="2" type="ORF">LY11_04462</name>
</gene>
<organism evidence="2 3">
    <name type="scientific">Pedobacter cryoconitis</name>
    <dbReference type="NCBI Taxonomy" id="188932"/>
    <lineage>
        <taxon>Bacteria</taxon>
        <taxon>Pseudomonadati</taxon>
        <taxon>Bacteroidota</taxon>
        <taxon>Sphingobacteriia</taxon>
        <taxon>Sphingobacteriales</taxon>
        <taxon>Sphingobacteriaceae</taxon>
        <taxon>Pedobacter</taxon>
    </lineage>
</organism>
<protein>
    <submittedName>
        <fullName evidence="2">Uncharacterized protein</fullName>
    </submittedName>
</protein>
<comment type="caution">
    <text evidence="2">The sequence shown here is derived from an EMBL/GenBank/DDBJ whole genome shotgun (WGS) entry which is preliminary data.</text>
</comment>
<proteinExistence type="predicted"/>
<name>A0A327S692_9SPHI</name>
<feature type="chain" id="PRO_5016378140" evidence="1">
    <location>
        <begin position="22"/>
        <end position="79"/>
    </location>
</feature>
<feature type="signal peptide" evidence="1">
    <location>
        <begin position="1"/>
        <end position="21"/>
    </location>
</feature>
<keyword evidence="1" id="KW-0732">Signal</keyword>